<dbReference type="InterPro" id="IPR036237">
    <property type="entry name" value="Xyl_isomerase-like_sf"/>
</dbReference>
<dbReference type="CDD" id="cd00019">
    <property type="entry name" value="AP2Ec"/>
    <property type="match status" value="1"/>
</dbReference>
<protein>
    <submittedName>
        <fullName evidence="2">Deoxyribonuclease IV</fullName>
    </submittedName>
</protein>
<dbReference type="GO" id="GO:0003677">
    <property type="term" value="F:DNA binding"/>
    <property type="evidence" value="ECO:0007669"/>
    <property type="project" value="InterPro"/>
</dbReference>
<accession>A0A7J3SPN2</accession>
<dbReference type="GO" id="GO:0008270">
    <property type="term" value="F:zinc ion binding"/>
    <property type="evidence" value="ECO:0007669"/>
    <property type="project" value="InterPro"/>
</dbReference>
<comment type="caution">
    <text evidence="2">The sequence shown here is derived from an EMBL/GenBank/DDBJ whole genome shotgun (WGS) entry which is preliminary data.</text>
</comment>
<dbReference type="GO" id="GO:0006284">
    <property type="term" value="P:base-excision repair"/>
    <property type="evidence" value="ECO:0007669"/>
    <property type="project" value="TreeGrafter"/>
</dbReference>
<dbReference type="GO" id="GO:0008081">
    <property type="term" value="F:phosphoric diester hydrolase activity"/>
    <property type="evidence" value="ECO:0007669"/>
    <property type="project" value="TreeGrafter"/>
</dbReference>
<sequence>MLDAPSFLRNIGLNAMEYEAVRGVNISKEKAERLGAFARENDVVLSLHAPYYINLSAVENEKVESSVKRLVDSLKATQWMGGYVVVFHPGYYLEWGIKEAVSRVIHGINMVWDRFGEVSNVKDVWLGPETTGKTKQVGSVEDVIEICSNVEKCRPVVDWAHLHARSLGRFPQDMGDVVKVIEAFEKRLGKEAINPLHTHFSKIEYTRGGEKEHHTLDENYGPDFRLVCEAYREVGVSAVIISESPILERDALKMKGICEEICGML</sequence>
<dbReference type="GO" id="GO:0003906">
    <property type="term" value="F:DNA-(apurinic or apyrimidinic site) endonuclease activity"/>
    <property type="evidence" value="ECO:0007669"/>
    <property type="project" value="TreeGrafter"/>
</dbReference>
<dbReference type="AlphaFoldDB" id="A0A7J3SPN2"/>
<evidence type="ECO:0000259" key="1">
    <source>
        <dbReference type="Pfam" id="PF01261"/>
    </source>
</evidence>
<reference evidence="2" key="1">
    <citation type="journal article" date="2020" name="mSystems">
        <title>Genome- and Community-Level Interaction Insights into Carbon Utilization and Element Cycling Functions of Hydrothermarchaeota in Hydrothermal Sediment.</title>
        <authorList>
            <person name="Zhou Z."/>
            <person name="Liu Y."/>
            <person name="Xu W."/>
            <person name="Pan J."/>
            <person name="Luo Z.H."/>
            <person name="Li M."/>
        </authorList>
    </citation>
    <scope>NUCLEOTIDE SEQUENCE [LARGE SCALE GENOMIC DNA]</scope>
    <source>
        <strain evidence="2">SpSt-885</strain>
    </source>
</reference>
<dbReference type="InterPro" id="IPR001719">
    <property type="entry name" value="AP_endonuc_2"/>
</dbReference>
<proteinExistence type="predicted"/>
<gene>
    <name evidence="2" type="ORF">ENW83_06465</name>
</gene>
<dbReference type="InterPro" id="IPR013022">
    <property type="entry name" value="Xyl_isomerase-like_TIM-brl"/>
</dbReference>
<dbReference type="SUPFAM" id="SSF51658">
    <property type="entry name" value="Xylose isomerase-like"/>
    <property type="match status" value="1"/>
</dbReference>
<organism evidence="2">
    <name type="scientific">Fervidicoccus fontis</name>
    <dbReference type="NCBI Taxonomy" id="683846"/>
    <lineage>
        <taxon>Archaea</taxon>
        <taxon>Thermoproteota</taxon>
        <taxon>Thermoprotei</taxon>
        <taxon>Fervidicoccales</taxon>
        <taxon>Fervidicoccaceae</taxon>
        <taxon>Fervidicoccus</taxon>
    </lineage>
</organism>
<feature type="domain" description="Xylose isomerase-like TIM barrel" evidence="1">
    <location>
        <begin position="8"/>
        <end position="245"/>
    </location>
</feature>
<dbReference type="Gene3D" id="3.20.20.150">
    <property type="entry name" value="Divalent-metal-dependent TIM barrel enzymes"/>
    <property type="match status" value="1"/>
</dbReference>
<dbReference type="PANTHER" id="PTHR21445">
    <property type="entry name" value="ENDONUCLEASE IV ENDODEOXYRIBONUCLEASE IV"/>
    <property type="match status" value="1"/>
</dbReference>
<dbReference type="Pfam" id="PF01261">
    <property type="entry name" value="AP_endonuc_2"/>
    <property type="match status" value="1"/>
</dbReference>
<dbReference type="EMBL" id="DTLS01000182">
    <property type="protein sequence ID" value="HGZ60819.1"/>
    <property type="molecule type" value="Genomic_DNA"/>
</dbReference>
<dbReference type="PANTHER" id="PTHR21445:SF0">
    <property type="entry name" value="APURINIC-APYRIMIDINIC ENDONUCLEASE"/>
    <property type="match status" value="1"/>
</dbReference>
<evidence type="ECO:0000313" key="2">
    <source>
        <dbReference type="EMBL" id="HGZ60819.1"/>
    </source>
</evidence>
<name>A0A7J3SPN2_9CREN</name>
<dbReference type="SMART" id="SM00518">
    <property type="entry name" value="AP2Ec"/>
    <property type="match status" value="1"/>
</dbReference>